<feature type="transmembrane region" description="Helical" evidence="6">
    <location>
        <begin position="71"/>
        <end position="89"/>
    </location>
</feature>
<feature type="transmembrane region" description="Helical" evidence="6">
    <location>
        <begin position="200"/>
        <end position="221"/>
    </location>
</feature>
<evidence type="ECO:0000256" key="1">
    <source>
        <dbReference type="ARBA" id="ARBA00004651"/>
    </source>
</evidence>
<evidence type="ECO:0000256" key="2">
    <source>
        <dbReference type="ARBA" id="ARBA00022475"/>
    </source>
</evidence>
<dbReference type="CDD" id="cd06580">
    <property type="entry name" value="TM_PBP1_transp_TpRbsC_like"/>
    <property type="match status" value="1"/>
</dbReference>
<keyword evidence="5 6" id="KW-0472">Membrane</keyword>
<dbReference type="Pfam" id="PF02653">
    <property type="entry name" value="BPD_transp_2"/>
    <property type="match status" value="1"/>
</dbReference>
<dbReference type="GO" id="GO:0022857">
    <property type="term" value="F:transmembrane transporter activity"/>
    <property type="evidence" value="ECO:0007669"/>
    <property type="project" value="InterPro"/>
</dbReference>
<reference evidence="7" key="1">
    <citation type="journal article" date="2014" name="Front. Microbiol.">
        <title>High frequency of phylogenetically diverse reductive dehalogenase-homologous genes in deep subseafloor sedimentary metagenomes.</title>
        <authorList>
            <person name="Kawai M."/>
            <person name="Futagami T."/>
            <person name="Toyoda A."/>
            <person name="Takaki Y."/>
            <person name="Nishi S."/>
            <person name="Hori S."/>
            <person name="Arai W."/>
            <person name="Tsubouchi T."/>
            <person name="Morono Y."/>
            <person name="Uchiyama I."/>
            <person name="Ito T."/>
            <person name="Fujiyama A."/>
            <person name="Inagaki F."/>
            <person name="Takami H."/>
        </authorList>
    </citation>
    <scope>NUCLEOTIDE SEQUENCE</scope>
    <source>
        <strain evidence="7">Expedition CK06-06</strain>
    </source>
</reference>
<dbReference type="AlphaFoldDB" id="X1P794"/>
<dbReference type="PANTHER" id="PTHR47089">
    <property type="entry name" value="ABC TRANSPORTER, PERMEASE PROTEIN"/>
    <property type="match status" value="1"/>
</dbReference>
<dbReference type="PANTHER" id="PTHR47089:SF1">
    <property type="entry name" value="GUANOSINE ABC TRANSPORTER PERMEASE PROTEIN NUPP"/>
    <property type="match status" value="1"/>
</dbReference>
<name>X1P794_9ZZZZ</name>
<organism evidence="7">
    <name type="scientific">marine sediment metagenome</name>
    <dbReference type="NCBI Taxonomy" id="412755"/>
    <lineage>
        <taxon>unclassified sequences</taxon>
        <taxon>metagenomes</taxon>
        <taxon>ecological metagenomes</taxon>
    </lineage>
</organism>
<proteinExistence type="predicted"/>
<gene>
    <name evidence="7" type="ORF">S06H3_45675</name>
</gene>
<keyword evidence="4 6" id="KW-1133">Transmembrane helix</keyword>
<comment type="subcellular location">
    <subcellularLocation>
        <location evidence="1">Cell membrane</location>
        <topology evidence="1">Multi-pass membrane protein</topology>
    </subcellularLocation>
</comment>
<feature type="transmembrane region" description="Helical" evidence="6">
    <location>
        <begin position="20"/>
        <end position="42"/>
    </location>
</feature>
<evidence type="ECO:0000256" key="3">
    <source>
        <dbReference type="ARBA" id="ARBA00022692"/>
    </source>
</evidence>
<dbReference type="GO" id="GO:0005886">
    <property type="term" value="C:plasma membrane"/>
    <property type="evidence" value="ECO:0007669"/>
    <property type="project" value="UniProtKB-SubCell"/>
</dbReference>
<evidence type="ECO:0000313" key="7">
    <source>
        <dbReference type="EMBL" id="GAI34885.1"/>
    </source>
</evidence>
<keyword evidence="2" id="KW-1003">Cell membrane</keyword>
<dbReference type="InterPro" id="IPR001851">
    <property type="entry name" value="ABC_transp_permease"/>
</dbReference>
<feature type="transmembrane region" description="Helical" evidence="6">
    <location>
        <begin position="96"/>
        <end position="114"/>
    </location>
</feature>
<feature type="transmembrane region" description="Helical" evidence="6">
    <location>
        <begin position="150"/>
        <end position="168"/>
    </location>
</feature>
<evidence type="ECO:0000256" key="5">
    <source>
        <dbReference type="ARBA" id="ARBA00023136"/>
    </source>
</evidence>
<feature type="non-terminal residue" evidence="7">
    <location>
        <position position="229"/>
    </location>
</feature>
<accession>X1P794</accession>
<evidence type="ECO:0000256" key="4">
    <source>
        <dbReference type="ARBA" id="ARBA00022989"/>
    </source>
</evidence>
<sequence>MKGHLGFKIERRPVASGRLVFFVSLLAILAAFVVAGLFFQIYGVSPIHAYQLILRGSLGSRFGLAETVRRMIPLLLCGVGLTIAFRALFWNIGAEGQLLMGAVAAAGIALFSGLPDPLLLPAMFIGGFLGGAAWGLIPAVLKVILGLNDVITTLMMNYIAIYFVQWLIHGPWKGPTARGFAYSDTFPPAAWLPTIYGTRIHWPTLILGLVLAGCFGSTKFYNVECSKLV</sequence>
<protein>
    <recommendedName>
        <fullName evidence="8">ABC transporter permease</fullName>
    </recommendedName>
</protein>
<comment type="caution">
    <text evidence="7">The sequence shown here is derived from an EMBL/GenBank/DDBJ whole genome shotgun (WGS) entry which is preliminary data.</text>
</comment>
<feature type="transmembrane region" description="Helical" evidence="6">
    <location>
        <begin position="120"/>
        <end position="141"/>
    </location>
</feature>
<evidence type="ECO:0000256" key="6">
    <source>
        <dbReference type="SAM" id="Phobius"/>
    </source>
</evidence>
<keyword evidence="3 6" id="KW-0812">Transmembrane</keyword>
<dbReference type="EMBL" id="BARV01028547">
    <property type="protein sequence ID" value="GAI34885.1"/>
    <property type="molecule type" value="Genomic_DNA"/>
</dbReference>
<evidence type="ECO:0008006" key="8">
    <source>
        <dbReference type="Google" id="ProtNLM"/>
    </source>
</evidence>